<dbReference type="EMBL" id="DRBS01000325">
    <property type="protein sequence ID" value="HDD44957.1"/>
    <property type="molecule type" value="Genomic_DNA"/>
</dbReference>
<name>A0A7C0Y5D2_DESA2</name>
<evidence type="ECO:0000256" key="1">
    <source>
        <dbReference type="SAM" id="Coils"/>
    </source>
</evidence>
<keyword evidence="1" id="KW-0175">Coiled coil</keyword>
<evidence type="ECO:0000313" key="2">
    <source>
        <dbReference type="EMBL" id="HDD44957.1"/>
    </source>
</evidence>
<proteinExistence type="predicted"/>
<protein>
    <recommendedName>
        <fullName evidence="3">Recombinase zinc beta ribbon domain-containing protein</fullName>
    </recommendedName>
</protein>
<dbReference type="Proteomes" id="UP000886289">
    <property type="component" value="Unassembled WGS sequence"/>
</dbReference>
<sequence length="203" mass="24144">MSSHYSVKNGQRYFYYKCTRVMYRNKEACLSKPLSARKFENAIIEKIKELSQDRRQLEETLKNANLVAHKELEPLRERKILLERAKREKEEIQRLIKAIKVGNLEIEAIEEELKNLEEEKKSLERQIEELNIYIRREESNLIDIDIVQRTYQGFSQVFPNLPLKEKHQLLQLVITEAGETPHTYQPRTVRCSVRAGSFEIRLE</sequence>
<gene>
    <name evidence="2" type="ORF">ENG63_08895</name>
</gene>
<comment type="caution">
    <text evidence="2">The sequence shown here is derived from an EMBL/GenBank/DDBJ whole genome shotgun (WGS) entry which is preliminary data.</text>
</comment>
<accession>A0A7C0Y5D2</accession>
<reference evidence="2" key="1">
    <citation type="journal article" date="2020" name="mSystems">
        <title>Genome- and Community-Level Interaction Insights into Carbon Utilization and Element Cycling Functions of Hydrothermarchaeota in Hydrothermal Sediment.</title>
        <authorList>
            <person name="Zhou Z."/>
            <person name="Liu Y."/>
            <person name="Xu W."/>
            <person name="Pan J."/>
            <person name="Luo Z.H."/>
            <person name="Li M."/>
        </authorList>
    </citation>
    <scope>NUCLEOTIDE SEQUENCE [LARGE SCALE GENOMIC DNA]</scope>
    <source>
        <strain evidence="2">HyVt-233</strain>
    </source>
</reference>
<dbReference type="AlphaFoldDB" id="A0A7C0Y5D2"/>
<feature type="coiled-coil region" evidence="1">
    <location>
        <begin position="40"/>
        <end position="140"/>
    </location>
</feature>
<evidence type="ECO:0008006" key="3">
    <source>
        <dbReference type="Google" id="ProtNLM"/>
    </source>
</evidence>
<organism evidence="2">
    <name type="scientific">Desulfofervidus auxilii</name>
    <dbReference type="NCBI Taxonomy" id="1621989"/>
    <lineage>
        <taxon>Bacteria</taxon>
        <taxon>Pseudomonadati</taxon>
        <taxon>Thermodesulfobacteriota</taxon>
        <taxon>Candidatus Desulfofervidia</taxon>
        <taxon>Candidatus Desulfofervidales</taxon>
        <taxon>Candidatus Desulfofervidaceae</taxon>
        <taxon>Candidatus Desulfofervidus</taxon>
    </lineage>
</organism>